<feature type="compositionally biased region" description="Acidic residues" evidence="1">
    <location>
        <begin position="166"/>
        <end position="189"/>
    </location>
</feature>
<reference evidence="2" key="1">
    <citation type="submission" date="2018-05" db="EMBL/GenBank/DDBJ databases">
        <authorList>
            <person name="Lanie J.A."/>
            <person name="Ng W.-L."/>
            <person name="Kazmierczak K.M."/>
            <person name="Andrzejewski T.M."/>
            <person name="Davidsen T.M."/>
            <person name="Wayne K.J."/>
            <person name="Tettelin H."/>
            <person name="Glass J.I."/>
            <person name="Rusch D."/>
            <person name="Podicherti R."/>
            <person name="Tsui H.-C.T."/>
            <person name="Winkler M.E."/>
        </authorList>
    </citation>
    <scope>NUCLEOTIDE SEQUENCE</scope>
</reference>
<evidence type="ECO:0000256" key="1">
    <source>
        <dbReference type="SAM" id="MobiDB-lite"/>
    </source>
</evidence>
<organism evidence="2">
    <name type="scientific">marine metagenome</name>
    <dbReference type="NCBI Taxonomy" id="408172"/>
    <lineage>
        <taxon>unclassified sequences</taxon>
        <taxon>metagenomes</taxon>
        <taxon>ecological metagenomes</taxon>
    </lineage>
</organism>
<accession>A0A382E6R3</accession>
<dbReference type="EMBL" id="UINC01042845">
    <property type="protein sequence ID" value="SVB46022.1"/>
    <property type="molecule type" value="Genomic_DNA"/>
</dbReference>
<feature type="region of interest" description="Disordered" evidence="1">
    <location>
        <begin position="94"/>
        <end position="204"/>
    </location>
</feature>
<feature type="compositionally biased region" description="Basic and acidic residues" evidence="1">
    <location>
        <begin position="1"/>
        <end position="18"/>
    </location>
</feature>
<protein>
    <submittedName>
        <fullName evidence="2">Uncharacterized protein</fullName>
    </submittedName>
</protein>
<feature type="compositionally biased region" description="Acidic residues" evidence="1">
    <location>
        <begin position="139"/>
        <end position="148"/>
    </location>
</feature>
<name>A0A382E6R3_9ZZZZ</name>
<evidence type="ECO:0000313" key="2">
    <source>
        <dbReference type="EMBL" id="SVB46022.1"/>
    </source>
</evidence>
<sequence>MKDSLQSDEPPKPGDRPPKPGKPPLYKDKRTHRIELRQKIAAFKEEINELKAIETEDEGKQAEIQEKMSVLKIRLKECAMEKEAIENFNHTQFVKNVQKSREDESRYDEEDRGNTRFFGDLTKNADSEDATPDSRWDLGEEEKNEGEPSDAFLSTEQEPEAPPAQDEVESNETPSEEEKPEESEEEAETEAPLPQIEIPPNTIV</sequence>
<proteinExistence type="predicted"/>
<dbReference type="AlphaFoldDB" id="A0A382E6R3"/>
<gene>
    <name evidence="2" type="ORF">METZ01_LOCUS198876</name>
</gene>
<feature type="region of interest" description="Disordered" evidence="1">
    <location>
        <begin position="1"/>
        <end position="32"/>
    </location>
</feature>